<evidence type="ECO:0000256" key="1">
    <source>
        <dbReference type="ARBA" id="ARBA00004123"/>
    </source>
</evidence>
<dbReference type="EMBL" id="KV921541">
    <property type="protein sequence ID" value="ORE13376.1"/>
    <property type="molecule type" value="Genomic_DNA"/>
</dbReference>
<evidence type="ECO:0000256" key="15">
    <source>
        <dbReference type="ARBA" id="ARBA00023328"/>
    </source>
</evidence>
<dbReference type="PANTHER" id="PTHR28200">
    <property type="entry name" value="DASH COMPLEX SUBUNIT ASK1"/>
    <property type="match status" value="1"/>
</dbReference>
<keyword evidence="9" id="KW-0493">Microtubule</keyword>
<dbReference type="GO" id="GO:0042729">
    <property type="term" value="C:DASH complex"/>
    <property type="evidence" value="ECO:0007669"/>
    <property type="project" value="InterPro"/>
</dbReference>
<keyword evidence="15" id="KW-0137">Centromere</keyword>
<feature type="region of interest" description="Disordered" evidence="16">
    <location>
        <begin position="75"/>
        <end position="94"/>
    </location>
</feature>
<dbReference type="GO" id="GO:0005874">
    <property type="term" value="C:microtubule"/>
    <property type="evidence" value="ECO:0007669"/>
    <property type="project" value="UniProtKB-KW"/>
</dbReference>
<evidence type="ECO:0000256" key="9">
    <source>
        <dbReference type="ARBA" id="ARBA00022701"/>
    </source>
</evidence>
<evidence type="ECO:0000256" key="4">
    <source>
        <dbReference type="ARBA" id="ARBA00010731"/>
    </source>
</evidence>
<dbReference type="GO" id="GO:0044732">
    <property type="term" value="C:mitotic spindle pole body"/>
    <property type="evidence" value="ECO:0007669"/>
    <property type="project" value="TreeGrafter"/>
</dbReference>
<comment type="subcellular location">
    <subcellularLocation>
        <location evidence="3">Chromosome</location>
        <location evidence="3">Centromere</location>
        <location evidence="3">Kinetochore</location>
    </subcellularLocation>
    <subcellularLocation>
        <location evidence="2">Cytoplasm</location>
        <location evidence="2">Cytoskeleton</location>
        <location evidence="2">Spindle</location>
    </subcellularLocation>
    <subcellularLocation>
        <location evidence="1">Nucleus</location>
    </subcellularLocation>
</comment>
<keyword evidence="8" id="KW-0132">Cell division</keyword>
<dbReference type="Pfam" id="PF08655">
    <property type="entry name" value="DASH_Ask1"/>
    <property type="match status" value="1"/>
</dbReference>
<evidence type="ECO:0000256" key="11">
    <source>
        <dbReference type="ARBA" id="ARBA00022838"/>
    </source>
</evidence>
<keyword evidence="12" id="KW-0206">Cytoskeleton</keyword>
<reference evidence="17 18" key="1">
    <citation type="journal article" date="2016" name="Proc. Natl. Acad. Sci. U.S.A.">
        <title>Lipid metabolic changes in an early divergent fungus govern the establishment of a mutualistic symbiosis with endobacteria.</title>
        <authorList>
            <person name="Lastovetsky O.A."/>
            <person name="Gaspar M.L."/>
            <person name="Mondo S.J."/>
            <person name="LaButti K.M."/>
            <person name="Sandor L."/>
            <person name="Grigoriev I.V."/>
            <person name="Henry S.A."/>
            <person name="Pawlowska T.E."/>
        </authorList>
    </citation>
    <scope>NUCLEOTIDE SEQUENCE [LARGE SCALE GENOMIC DNA]</scope>
    <source>
        <strain evidence="17 18">ATCC 11559</strain>
    </source>
</reference>
<sequence>MDEEINAELERIQQQITLNLQEIDKNFATCNQLVASKIIPEMERFAKATMDIWESSKAWMYFFKTVEETFNQYNTTSTNRPPFSPQERNKTNPEWELTQETNAKEGMSSSSSIELYRSNRRAPSVSTMTTNQIMEGTSYNKNNDSNNRSTPNSVNSQGALVDEYGNQIVSPPRTRQFTPLVTNTPLREAVSILTDYDIQRTRDDLTESSEEEPRPTIRKEEDIFDPLHMDKDDPATRERFYNFFNGRQKRLRNMKEGEELPRIRKMAKSPSRRYDHTPRSFQSPMENLVSTPTAERVMLNREMDLRQHKPLSSVNNEEDDEEEEEEVGAYQFSDPWR</sequence>
<keyword evidence="6" id="KW-0158">Chromosome</keyword>
<feature type="compositionally biased region" description="Acidic residues" evidence="16">
    <location>
        <begin position="316"/>
        <end position="327"/>
    </location>
</feature>
<keyword evidence="14" id="KW-0131">Cell cycle</keyword>
<evidence type="ECO:0000256" key="13">
    <source>
        <dbReference type="ARBA" id="ARBA00023242"/>
    </source>
</evidence>
<feature type="region of interest" description="Disordered" evidence="16">
    <location>
        <begin position="300"/>
        <end position="337"/>
    </location>
</feature>
<keyword evidence="7" id="KW-0963">Cytoplasm</keyword>
<protein>
    <recommendedName>
        <fullName evidence="5">DASH complex subunit ASK1</fullName>
    </recommendedName>
</protein>
<evidence type="ECO:0000256" key="16">
    <source>
        <dbReference type="SAM" id="MobiDB-lite"/>
    </source>
</evidence>
<evidence type="ECO:0000313" key="17">
    <source>
        <dbReference type="EMBL" id="ORE13376.1"/>
    </source>
</evidence>
<dbReference type="VEuPathDB" id="FungiDB:BCV72DRAFT_235853"/>
<dbReference type="GO" id="GO:0072686">
    <property type="term" value="C:mitotic spindle"/>
    <property type="evidence" value="ECO:0007669"/>
    <property type="project" value="InterPro"/>
</dbReference>
<evidence type="ECO:0000256" key="12">
    <source>
        <dbReference type="ARBA" id="ARBA00023212"/>
    </source>
</evidence>
<evidence type="ECO:0000256" key="6">
    <source>
        <dbReference type="ARBA" id="ARBA00022454"/>
    </source>
</evidence>
<dbReference type="GO" id="GO:0051301">
    <property type="term" value="P:cell division"/>
    <property type="evidence" value="ECO:0007669"/>
    <property type="project" value="UniProtKB-KW"/>
</dbReference>
<evidence type="ECO:0000256" key="7">
    <source>
        <dbReference type="ARBA" id="ARBA00022490"/>
    </source>
</evidence>
<feature type="region of interest" description="Disordered" evidence="16">
    <location>
        <begin position="201"/>
        <end position="232"/>
    </location>
</feature>
<evidence type="ECO:0000313" key="18">
    <source>
        <dbReference type="Proteomes" id="UP000242381"/>
    </source>
</evidence>
<evidence type="ECO:0000256" key="10">
    <source>
        <dbReference type="ARBA" id="ARBA00022776"/>
    </source>
</evidence>
<dbReference type="GO" id="GO:0008608">
    <property type="term" value="P:attachment of spindle microtubules to kinetochore"/>
    <property type="evidence" value="ECO:0007669"/>
    <property type="project" value="InterPro"/>
</dbReference>
<gene>
    <name evidence="17" type="ORF">BCV71DRAFT_251826</name>
</gene>
<dbReference type="AlphaFoldDB" id="A0A1X0RMY7"/>
<dbReference type="InterPro" id="IPR013964">
    <property type="entry name" value="DASH_Ask1"/>
</dbReference>
<evidence type="ECO:0000256" key="2">
    <source>
        <dbReference type="ARBA" id="ARBA00004186"/>
    </source>
</evidence>
<name>A0A1X0RMY7_RHIZD</name>
<accession>A0A1X0RMY7</accession>
<evidence type="ECO:0000256" key="14">
    <source>
        <dbReference type="ARBA" id="ARBA00023306"/>
    </source>
</evidence>
<organism evidence="17 18">
    <name type="scientific">Rhizopus microsporus</name>
    <dbReference type="NCBI Taxonomy" id="58291"/>
    <lineage>
        <taxon>Eukaryota</taxon>
        <taxon>Fungi</taxon>
        <taxon>Fungi incertae sedis</taxon>
        <taxon>Mucoromycota</taxon>
        <taxon>Mucoromycotina</taxon>
        <taxon>Mucoromycetes</taxon>
        <taxon>Mucorales</taxon>
        <taxon>Mucorineae</taxon>
        <taxon>Rhizopodaceae</taxon>
        <taxon>Rhizopus</taxon>
    </lineage>
</organism>
<comment type="similarity">
    <text evidence="4">Belongs to the DASH complex ASK1 family.</text>
</comment>
<evidence type="ECO:0000256" key="5">
    <source>
        <dbReference type="ARBA" id="ARBA00014520"/>
    </source>
</evidence>
<dbReference type="Proteomes" id="UP000242381">
    <property type="component" value="Unassembled WGS sequence"/>
</dbReference>
<dbReference type="PANTHER" id="PTHR28200:SF1">
    <property type="entry name" value="DASH COMPLEX SUBUNIT ASK1"/>
    <property type="match status" value="1"/>
</dbReference>
<evidence type="ECO:0000256" key="3">
    <source>
        <dbReference type="ARBA" id="ARBA00004629"/>
    </source>
</evidence>
<keyword evidence="13" id="KW-0539">Nucleus</keyword>
<keyword evidence="10" id="KW-0498">Mitosis</keyword>
<dbReference type="OMA" id="QTSKIWE"/>
<proteinExistence type="inferred from homology"/>
<keyword evidence="11" id="KW-0995">Kinetochore</keyword>
<feature type="region of interest" description="Disordered" evidence="16">
    <location>
        <begin position="136"/>
        <end position="157"/>
    </location>
</feature>
<evidence type="ECO:0000256" key="8">
    <source>
        <dbReference type="ARBA" id="ARBA00022618"/>
    </source>
</evidence>